<dbReference type="Proteomes" id="UP000470771">
    <property type="component" value="Unassembled WGS sequence"/>
</dbReference>
<evidence type="ECO:0000313" key="1">
    <source>
        <dbReference type="EMBL" id="NBG66278.1"/>
    </source>
</evidence>
<dbReference type="InterPro" id="IPR014985">
    <property type="entry name" value="WbqC"/>
</dbReference>
<gene>
    <name evidence="1" type="ORF">GQN54_09130</name>
</gene>
<dbReference type="RefSeq" id="WP_160633235.1">
    <property type="nucleotide sequence ID" value="NZ_WWNE01000007.1"/>
</dbReference>
<keyword evidence="2" id="KW-1185">Reference proteome</keyword>
<evidence type="ECO:0000313" key="2">
    <source>
        <dbReference type="Proteomes" id="UP000470771"/>
    </source>
</evidence>
<name>A0A6N9NHX8_9FLAO</name>
<accession>A0A6N9NHX8</accession>
<comment type="caution">
    <text evidence="1">The sequence shown here is derived from an EMBL/GenBank/DDBJ whole genome shotgun (WGS) entry which is preliminary data.</text>
</comment>
<proteinExistence type="predicted"/>
<protein>
    <recommendedName>
        <fullName evidence="3">WbqC family protein</fullName>
    </recommendedName>
</protein>
<organism evidence="1 2">
    <name type="scientific">Acidiluteibacter ferrifornacis</name>
    <dbReference type="NCBI Taxonomy" id="2692424"/>
    <lineage>
        <taxon>Bacteria</taxon>
        <taxon>Pseudomonadati</taxon>
        <taxon>Bacteroidota</taxon>
        <taxon>Flavobacteriia</taxon>
        <taxon>Flavobacteriales</taxon>
        <taxon>Cryomorphaceae</taxon>
        <taxon>Acidiluteibacter</taxon>
    </lineage>
</organism>
<dbReference type="Pfam" id="PF08889">
    <property type="entry name" value="WbqC"/>
    <property type="match status" value="1"/>
</dbReference>
<sequence>MPTLFSTSYFPPAIQYSEYLKADTCLIEAYEHFPKQTFRNRTYIMTANGVFMLSVPLENRKNHQFTKDVKISYAENWQKLHWRTISNAYQRSPFYEYYDYKIEPLFSQKKHTFLLDLNLDIENTISQILKVDIIRQKTTDFHPIGTDTFRDFRTIISPKNKSLQSNISEPSYLQVFADKYPFQQNLSILDVIFNLGPESISHLKQIKSTF</sequence>
<dbReference type="AlphaFoldDB" id="A0A6N9NHX8"/>
<dbReference type="EMBL" id="WWNE01000007">
    <property type="protein sequence ID" value="NBG66278.1"/>
    <property type="molecule type" value="Genomic_DNA"/>
</dbReference>
<evidence type="ECO:0008006" key="3">
    <source>
        <dbReference type="Google" id="ProtNLM"/>
    </source>
</evidence>
<reference evidence="1 2" key="1">
    <citation type="submission" date="2019-12" db="EMBL/GenBank/DDBJ databases">
        <authorList>
            <person name="Zhao J."/>
        </authorList>
    </citation>
    <scope>NUCLEOTIDE SEQUENCE [LARGE SCALE GENOMIC DNA]</scope>
    <source>
        <strain evidence="1 2">S-15</strain>
    </source>
</reference>